<accession>A0ABV8LTM9</accession>
<gene>
    <name evidence="1" type="ORF">ACFOZ4_26395</name>
</gene>
<comment type="caution">
    <text evidence="1">The sequence shown here is derived from an EMBL/GenBank/DDBJ whole genome shotgun (WGS) entry which is preliminary data.</text>
</comment>
<evidence type="ECO:0008006" key="3">
    <source>
        <dbReference type="Google" id="ProtNLM"/>
    </source>
</evidence>
<sequence length="101" mass="10767">MDTTKIALQALDGYRQAATQIADGFDRAKQGLNDADVSGDSFGLLQESQGIAGKYSERCEDGLQVLTDGRTVFDALADAMEAVRDAYRSADLAAAQRYGGK</sequence>
<dbReference type="Proteomes" id="UP001595816">
    <property type="component" value="Unassembled WGS sequence"/>
</dbReference>
<proteinExistence type="predicted"/>
<organism evidence="1 2">
    <name type="scientific">Hamadaea flava</name>
    <dbReference type="NCBI Taxonomy" id="1742688"/>
    <lineage>
        <taxon>Bacteria</taxon>
        <taxon>Bacillati</taxon>
        <taxon>Actinomycetota</taxon>
        <taxon>Actinomycetes</taxon>
        <taxon>Micromonosporales</taxon>
        <taxon>Micromonosporaceae</taxon>
        <taxon>Hamadaea</taxon>
    </lineage>
</organism>
<evidence type="ECO:0000313" key="2">
    <source>
        <dbReference type="Proteomes" id="UP001595816"/>
    </source>
</evidence>
<keyword evidence="2" id="KW-1185">Reference proteome</keyword>
<protein>
    <recommendedName>
        <fullName evidence="3">Excreted virulence factor EspC (Type VII ESX diderm)</fullName>
    </recommendedName>
</protein>
<evidence type="ECO:0000313" key="1">
    <source>
        <dbReference type="EMBL" id="MFC4134155.1"/>
    </source>
</evidence>
<dbReference type="RefSeq" id="WP_253761664.1">
    <property type="nucleotide sequence ID" value="NZ_JAMZDZ010000001.1"/>
</dbReference>
<dbReference type="EMBL" id="JBHSAY010000015">
    <property type="protein sequence ID" value="MFC4134155.1"/>
    <property type="molecule type" value="Genomic_DNA"/>
</dbReference>
<name>A0ABV8LTM9_9ACTN</name>
<reference evidence="2" key="1">
    <citation type="journal article" date="2019" name="Int. J. Syst. Evol. Microbiol.">
        <title>The Global Catalogue of Microorganisms (GCM) 10K type strain sequencing project: providing services to taxonomists for standard genome sequencing and annotation.</title>
        <authorList>
            <consortium name="The Broad Institute Genomics Platform"/>
            <consortium name="The Broad Institute Genome Sequencing Center for Infectious Disease"/>
            <person name="Wu L."/>
            <person name="Ma J."/>
        </authorList>
    </citation>
    <scope>NUCLEOTIDE SEQUENCE [LARGE SCALE GENOMIC DNA]</scope>
    <source>
        <strain evidence="2">CGMCC 4.7289</strain>
    </source>
</reference>